<dbReference type="EMBL" id="HQ633071">
    <property type="protein sequence ID" value="AGH31536.1"/>
    <property type="molecule type" value="Genomic_DNA"/>
</dbReference>
<dbReference type="KEGG" id="vg:15010924"/>
<protein>
    <submittedName>
        <fullName evidence="1">Uncharacterized protein</fullName>
    </submittedName>
</protein>
<reference evidence="1 2" key="1">
    <citation type="submission" date="2010-10" db="EMBL/GenBank/DDBJ databases">
        <title>The Genome Sequence of Synechococcus phage S-SKS1.</title>
        <authorList>
            <consortium name="The Broad Institute Genome Sequencing Platform"/>
            <person name="Henn M.R."/>
            <person name="Clokie M."/>
            <person name="Levin J."/>
            <person name="Malboeuf C."/>
            <person name="Casali M."/>
            <person name="Russ C."/>
            <person name="Lennon N."/>
            <person name="Chapman S.B."/>
            <person name="Erlich R."/>
            <person name="Young S.K."/>
            <person name="Yandava C."/>
            <person name="Zeng Q."/>
            <person name="Alvarado L."/>
            <person name="Anderson S."/>
            <person name="Berlin A."/>
            <person name="Chen Z."/>
            <person name="Freedman E."/>
            <person name="Gellesch M."/>
            <person name="Goldberg J."/>
            <person name="Green L."/>
            <person name="Griggs A."/>
            <person name="Gujja S."/>
            <person name="Heilman E.R."/>
            <person name="Heiman D."/>
            <person name="Hollinger A."/>
            <person name="Howarth C."/>
            <person name="Larson L."/>
            <person name="Mehta T."/>
            <person name="Pearson M."/>
            <person name="Roberts A."/>
            <person name="Ryan E."/>
            <person name="Saif S."/>
            <person name="Shea T."/>
            <person name="Shenoy N."/>
            <person name="Sisk P."/>
            <person name="Stolte C."/>
            <person name="Sykes S."/>
            <person name="White J."/>
            <person name="Haas B."/>
            <person name="Nusbaum C."/>
            <person name="Birren B."/>
        </authorList>
    </citation>
    <scope>NUCLEOTIDE SEQUENCE [LARGE SCALE GENOMIC DNA]</scope>
</reference>
<proteinExistence type="predicted"/>
<dbReference type="GeneID" id="15010924"/>
<gene>
    <name evidence="1" type="ORF">SWZG_00023</name>
</gene>
<dbReference type="OrthoDB" id="27875at10239"/>
<keyword evidence="2" id="KW-1185">Reference proteome</keyword>
<name>M4QP82_9CAUD</name>
<evidence type="ECO:0000313" key="2">
    <source>
        <dbReference type="Proteomes" id="UP000201252"/>
    </source>
</evidence>
<organism evidence="1 2">
    <name type="scientific">Synechococcus phage S-SKS1</name>
    <dbReference type="NCBI Taxonomy" id="754042"/>
    <lineage>
        <taxon>Viruses</taxon>
        <taxon>Duplodnaviria</taxon>
        <taxon>Heunggongvirae</taxon>
        <taxon>Uroviricota</taxon>
        <taxon>Caudoviricetes</taxon>
        <taxon>Llyrvirus</taxon>
        <taxon>Llyrvirus SSKS1</taxon>
    </lineage>
</organism>
<dbReference type="RefSeq" id="YP_007674388.1">
    <property type="nucleotide sequence ID" value="NC_020851.1"/>
</dbReference>
<dbReference type="Gene3D" id="3.30.40.220">
    <property type="match status" value="1"/>
</dbReference>
<accession>M4QP82</accession>
<evidence type="ECO:0000313" key="1">
    <source>
        <dbReference type="EMBL" id="AGH31536.1"/>
    </source>
</evidence>
<dbReference type="Proteomes" id="UP000201252">
    <property type="component" value="Segment"/>
</dbReference>
<sequence>MSYKRKSLVGNTYGRLTILREYQSPCKKYVLCECSCSCGGSTSTTRRHEIVSGKTQSCGCLRRERSVETNKKRFDPNAISKTTEYKMLARAKNRAKKNNLAFNIELSDIIIPERCPLLGIKIESTEVRNSPNNPSLDKIIPEKGYIKGNVWVISNRANTLKNDATLQELKILVENLEAL</sequence>